<evidence type="ECO:0000256" key="4">
    <source>
        <dbReference type="ARBA" id="ARBA00022729"/>
    </source>
</evidence>
<name>A0A2V2Z2S1_9BACL</name>
<dbReference type="EMBL" id="QGTQ01000001">
    <property type="protein sequence ID" value="PWW08566.1"/>
    <property type="molecule type" value="Genomic_DNA"/>
</dbReference>
<keyword evidence="4 5" id="KW-0732">Signal</keyword>
<evidence type="ECO:0000313" key="7">
    <source>
        <dbReference type="Proteomes" id="UP000246635"/>
    </source>
</evidence>
<keyword evidence="7" id="KW-1185">Reference proteome</keyword>
<comment type="caution">
    <text evidence="6">The sequence shown here is derived from an EMBL/GenBank/DDBJ whole genome shotgun (WGS) entry which is preliminary data.</text>
</comment>
<dbReference type="InterPro" id="IPR050490">
    <property type="entry name" value="Bact_solute-bd_prot1"/>
</dbReference>
<feature type="chain" id="PRO_5039011357" evidence="5">
    <location>
        <begin position="19"/>
        <end position="425"/>
    </location>
</feature>
<comment type="subcellular location">
    <subcellularLocation>
        <location evidence="1">Cell envelope</location>
    </subcellularLocation>
</comment>
<protein>
    <submittedName>
        <fullName evidence="6">ABC-type glycerol-3-phosphate transport system substrate-binding protein</fullName>
    </submittedName>
</protein>
<dbReference type="RefSeq" id="WP_174812884.1">
    <property type="nucleotide sequence ID" value="NZ_CP054613.1"/>
</dbReference>
<dbReference type="SUPFAM" id="SSF53850">
    <property type="entry name" value="Periplasmic binding protein-like II"/>
    <property type="match status" value="1"/>
</dbReference>
<dbReference type="Pfam" id="PF01547">
    <property type="entry name" value="SBP_bac_1"/>
    <property type="match status" value="1"/>
</dbReference>
<comment type="similarity">
    <text evidence="2">Belongs to the bacterial solute-binding protein 1 family.</text>
</comment>
<feature type="signal peptide" evidence="5">
    <location>
        <begin position="1"/>
        <end position="18"/>
    </location>
</feature>
<keyword evidence="3" id="KW-0813">Transport</keyword>
<reference evidence="6 7" key="1">
    <citation type="submission" date="2018-05" db="EMBL/GenBank/DDBJ databases">
        <title>Genomic Encyclopedia of Type Strains, Phase III (KMG-III): the genomes of soil and plant-associated and newly described type strains.</title>
        <authorList>
            <person name="Whitman W."/>
        </authorList>
    </citation>
    <scope>NUCLEOTIDE SEQUENCE [LARGE SCALE GENOMIC DNA]</scope>
    <source>
        <strain evidence="6 7">CECT 5696</strain>
    </source>
</reference>
<evidence type="ECO:0000256" key="1">
    <source>
        <dbReference type="ARBA" id="ARBA00004196"/>
    </source>
</evidence>
<evidence type="ECO:0000256" key="5">
    <source>
        <dbReference type="SAM" id="SignalP"/>
    </source>
</evidence>
<gene>
    <name evidence="6" type="ORF">DFQ01_101289</name>
</gene>
<sequence>MNKLFFFLVFALALTACTDSINIDNNPKSIKVLVWNQQYFDDNYGEILKRKFPDTTFEVITLQDAFVNGKSPTDLINKMIVNKEPDLIILQEQFFQKFLDKNIFLDLSTRLEGDNLKISDINLGVLERGTSSDGKLLGVATSFHSQFIIRNMDRFKEKGIELESNYSSLKSISDTITLLTDIDKGELGLAIGSGSVWGTILAFANSDGLKLADINKKQLLINSTSWESVASEIIKLIQSKSLSYTSFPNPQSGDLFTQGKAAMTIGDDSYIGQLMSNNDQIPFKWDFTLIPNNSLGQRAAPSNSNEYLAIRAGAHNEDFLINVLRELLGKDIQAIILAKKEIPALKPTSLDPKLQLYMSLFDNNINFSNNLYSDMLNMPEDLLIHVSEIAENEFNEVLSGSITVKEALDSILDKSNFYWGTLVKQ</sequence>
<dbReference type="PROSITE" id="PS51257">
    <property type="entry name" value="PROKAR_LIPOPROTEIN"/>
    <property type="match status" value="1"/>
</dbReference>
<dbReference type="AlphaFoldDB" id="A0A2V2Z2S1"/>
<dbReference type="InterPro" id="IPR006059">
    <property type="entry name" value="SBP"/>
</dbReference>
<dbReference type="PANTHER" id="PTHR43649:SF31">
    <property type="entry name" value="SN-GLYCEROL-3-PHOSPHATE-BINDING PERIPLASMIC PROTEIN UGPB"/>
    <property type="match status" value="1"/>
</dbReference>
<evidence type="ECO:0000256" key="2">
    <source>
        <dbReference type="ARBA" id="ARBA00008520"/>
    </source>
</evidence>
<dbReference type="Gene3D" id="3.40.190.10">
    <property type="entry name" value="Periplasmic binding protein-like II"/>
    <property type="match status" value="1"/>
</dbReference>
<dbReference type="PANTHER" id="PTHR43649">
    <property type="entry name" value="ARABINOSE-BINDING PROTEIN-RELATED"/>
    <property type="match status" value="1"/>
</dbReference>
<organism evidence="6 7">
    <name type="scientific">Paenibacillus cellulosilyticus</name>
    <dbReference type="NCBI Taxonomy" id="375489"/>
    <lineage>
        <taxon>Bacteria</taxon>
        <taxon>Bacillati</taxon>
        <taxon>Bacillota</taxon>
        <taxon>Bacilli</taxon>
        <taxon>Bacillales</taxon>
        <taxon>Paenibacillaceae</taxon>
        <taxon>Paenibacillus</taxon>
    </lineage>
</organism>
<evidence type="ECO:0000313" key="6">
    <source>
        <dbReference type="EMBL" id="PWW08566.1"/>
    </source>
</evidence>
<dbReference type="GO" id="GO:0030313">
    <property type="term" value="C:cell envelope"/>
    <property type="evidence" value="ECO:0007669"/>
    <property type="project" value="UniProtKB-SubCell"/>
</dbReference>
<evidence type="ECO:0000256" key="3">
    <source>
        <dbReference type="ARBA" id="ARBA00022448"/>
    </source>
</evidence>
<accession>A0A2V2Z2S1</accession>
<dbReference type="Proteomes" id="UP000246635">
    <property type="component" value="Unassembled WGS sequence"/>
</dbReference>
<proteinExistence type="inferred from homology"/>